<accession>A0AAV4HM77</accession>
<sequence>MVALSCSLDLSAQASQVSGYISEQGYVTIVAVVEVVVIAVVVFAVVVVVVVVVAAAAVVVVVVVVVVAVVVAAAATAAAAAAVYIASFSTAPAIPQPVLQFKKQKKKNRQHQYY</sequence>
<name>A0AAV4HM77_9GAST</name>
<protein>
    <submittedName>
        <fullName evidence="2">Uncharacterized protein</fullName>
    </submittedName>
</protein>
<dbReference type="Proteomes" id="UP000762676">
    <property type="component" value="Unassembled WGS sequence"/>
</dbReference>
<feature type="transmembrane region" description="Helical" evidence="1">
    <location>
        <begin position="24"/>
        <end position="46"/>
    </location>
</feature>
<organism evidence="2 3">
    <name type="scientific">Elysia marginata</name>
    <dbReference type="NCBI Taxonomy" id="1093978"/>
    <lineage>
        <taxon>Eukaryota</taxon>
        <taxon>Metazoa</taxon>
        <taxon>Spiralia</taxon>
        <taxon>Lophotrochozoa</taxon>
        <taxon>Mollusca</taxon>
        <taxon>Gastropoda</taxon>
        <taxon>Heterobranchia</taxon>
        <taxon>Euthyneura</taxon>
        <taxon>Panpulmonata</taxon>
        <taxon>Sacoglossa</taxon>
        <taxon>Placobranchoidea</taxon>
        <taxon>Plakobranchidae</taxon>
        <taxon>Elysia</taxon>
    </lineage>
</organism>
<evidence type="ECO:0000256" key="1">
    <source>
        <dbReference type="SAM" id="Phobius"/>
    </source>
</evidence>
<proteinExistence type="predicted"/>
<reference evidence="2 3" key="1">
    <citation type="journal article" date="2021" name="Elife">
        <title>Chloroplast acquisition without the gene transfer in kleptoplastic sea slugs, Plakobranchus ocellatus.</title>
        <authorList>
            <person name="Maeda T."/>
            <person name="Takahashi S."/>
            <person name="Yoshida T."/>
            <person name="Shimamura S."/>
            <person name="Takaki Y."/>
            <person name="Nagai Y."/>
            <person name="Toyoda A."/>
            <person name="Suzuki Y."/>
            <person name="Arimoto A."/>
            <person name="Ishii H."/>
            <person name="Satoh N."/>
            <person name="Nishiyama T."/>
            <person name="Hasebe M."/>
            <person name="Maruyama T."/>
            <person name="Minagawa J."/>
            <person name="Obokata J."/>
            <person name="Shigenobu S."/>
        </authorList>
    </citation>
    <scope>NUCLEOTIDE SEQUENCE [LARGE SCALE GENOMIC DNA]</scope>
</reference>
<dbReference type="EMBL" id="BMAT01005698">
    <property type="protein sequence ID" value="GFR98515.1"/>
    <property type="molecule type" value="Genomic_DNA"/>
</dbReference>
<keyword evidence="1" id="KW-0812">Transmembrane</keyword>
<keyword evidence="1" id="KW-1133">Transmembrane helix</keyword>
<evidence type="ECO:0000313" key="2">
    <source>
        <dbReference type="EMBL" id="GFR98515.1"/>
    </source>
</evidence>
<keyword evidence="1" id="KW-0472">Membrane</keyword>
<evidence type="ECO:0000313" key="3">
    <source>
        <dbReference type="Proteomes" id="UP000762676"/>
    </source>
</evidence>
<keyword evidence="3" id="KW-1185">Reference proteome</keyword>
<feature type="transmembrane region" description="Helical" evidence="1">
    <location>
        <begin position="53"/>
        <end position="75"/>
    </location>
</feature>
<feature type="transmembrane region" description="Helical" evidence="1">
    <location>
        <begin position="81"/>
        <end position="99"/>
    </location>
</feature>
<comment type="caution">
    <text evidence="2">The sequence shown here is derived from an EMBL/GenBank/DDBJ whole genome shotgun (WGS) entry which is preliminary data.</text>
</comment>
<gene>
    <name evidence="2" type="ORF">ElyMa_002771000</name>
</gene>
<dbReference type="AlphaFoldDB" id="A0AAV4HM77"/>